<dbReference type="AlphaFoldDB" id="A0A3B0R7V3"/>
<gene>
    <name evidence="2" type="ORF">MNBD_ALPHA08-1909</name>
</gene>
<keyword evidence="1" id="KW-1133">Transmembrane helix</keyword>
<feature type="transmembrane region" description="Helical" evidence="1">
    <location>
        <begin position="43"/>
        <end position="65"/>
    </location>
</feature>
<proteinExistence type="predicted"/>
<reference evidence="2" key="1">
    <citation type="submission" date="2018-06" db="EMBL/GenBank/DDBJ databases">
        <authorList>
            <person name="Zhirakovskaya E."/>
        </authorList>
    </citation>
    <scope>NUCLEOTIDE SEQUENCE</scope>
</reference>
<sequence length="378" mass="43140">MLDPFFDWIKRLYALIISAIKGTYKAILAPFVYLYTLYKTSGWILRGILLVLLIPLFVTYGWFIWSAMWIRGYDINYADKYENGELTVTSGEQVSAEGGSSDSKTCGRSSIARVSADLIDFNVNQNSWISSMPAYKAGFFGFGWDNTPWLDNKASFQRGVHQAVQRTAVELTDTMGRIRGTSEVNRDLQGARSAVQFDEFTWYFNPFDSKRPFGPTTKTPTYYRGAISQFRSFNTALEKCQATFDARADNLRTLLDRIAKDIGSTSASIKRRSEASNAGWFDFYADNQFMYAKGQLYGYYGILRAAHSDFRGIIEKRNLEDVWNNMESQIRSALELDPMIISNGKEDGWLMPTHVTTMGFYVLRVRSNLVEIRSVLDR</sequence>
<dbReference type="Pfam" id="PF10095">
    <property type="entry name" value="DUF2333"/>
    <property type="match status" value="2"/>
</dbReference>
<name>A0A3B0R7V3_9ZZZZ</name>
<keyword evidence="1" id="KW-0472">Membrane</keyword>
<dbReference type="InterPro" id="IPR016936">
    <property type="entry name" value="UCP029693"/>
</dbReference>
<evidence type="ECO:0000256" key="1">
    <source>
        <dbReference type="SAM" id="Phobius"/>
    </source>
</evidence>
<organism evidence="2">
    <name type="scientific">hydrothermal vent metagenome</name>
    <dbReference type="NCBI Taxonomy" id="652676"/>
    <lineage>
        <taxon>unclassified sequences</taxon>
        <taxon>metagenomes</taxon>
        <taxon>ecological metagenomes</taxon>
    </lineage>
</organism>
<accession>A0A3B0R7V3</accession>
<keyword evidence="1" id="KW-0812">Transmembrane</keyword>
<evidence type="ECO:0008006" key="3">
    <source>
        <dbReference type="Google" id="ProtNLM"/>
    </source>
</evidence>
<feature type="transmembrane region" description="Helical" evidence="1">
    <location>
        <begin position="12"/>
        <end position="37"/>
    </location>
</feature>
<evidence type="ECO:0000313" key="2">
    <source>
        <dbReference type="EMBL" id="VAV88269.1"/>
    </source>
</evidence>
<protein>
    <recommendedName>
        <fullName evidence="3">DUF2333 family protein</fullName>
    </recommendedName>
</protein>
<dbReference type="EMBL" id="UOEC01000041">
    <property type="protein sequence ID" value="VAV88269.1"/>
    <property type="molecule type" value="Genomic_DNA"/>
</dbReference>